<dbReference type="AlphaFoldDB" id="A0A494XNT4"/>
<evidence type="ECO:0000313" key="3">
    <source>
        <dbReference type="EMBL" id="RKP51432.1"/>
    </source>
</evidence>
<reference evidence="3 4" key="1">
    <citation type="submission" date="2018-10" db="EMBL/GenBank/DDBJ databases">
        <title>Cohnella sp. M2MS4P-1, whole genome shotgun sequence.</title>
        <authorList>
            <person name="Tuo L."/>
        </authorList>
    </citation>
    <scope>NUCLEOTIDE SEQUENCE [LARGE SCALE GENOMIC DNA]</scope>
    <source>
        <strain evidence="3 4">M2MS4P-1</strain>
    </source>
</reference>
<dbReference type="PANTHER" id="PTHR43308">
    <property type="entry name" value="OUTER MEMBRANE PROTEIN ALPHA-RELATED"/>
    <property type="match status" value="1"/>
</dbReference>
<comment type="caution">
    <text evidence="3">The sequence shown here is derived from an EMBL/GenBank/DDBJ whole genome shotgun (WGS) entry which is preliminary data.</text>
</comment>
<dbReference type="InterPro" id="IPR008964">
    <property type="entry name" value="Invasin/intimin_cell_adhesion"/>
</dbReference>
<gene>
    <name evidence="3" type="ORF">D7Z26_16705</name>
</gene>
<dbReference type="SUPFAM" id="SSF49373">
    <property type="entry name" value="Invasin/intimin cell-adhesion fragments"/>
    <property type="match status" value="2"/>
</dbReference>
<sequence length="811" mass="85334">MLNPSRKKAGPSGRWMAPFLIMALLTGVVSGQAPSYAAEDQRIVIGTVDVRETALPADGTSRTVVSLSLADGQGNPVSLPPEDIRFSSTSGRLEEGVSITGPGEYTSVLTAPTTAGVAYIGAFVDGKAVADMASVSFTAGPPSPARSVITASRLTVPADGSSQSIITVQLKDEFGNDVSEQAGLFELSATLGALSSVTYATNGRYETSLVSAKYGKLGTLKGLSGMPGPVDDPLELNDEQGAIPPEAPNGEDIPVMIASTYESSGAYQAVLMAPLSAGTAQITASLNGLPVASSVEVEFTEGSPPNPINGLRFGHTSYSVTSGRTHSTSLEAVRADGSTANVASFASYEVQNALITTVDAHGTVTGLRSGQTKLTATYEGFTAETTITVTEDPGNGTTPEDPGGTPTPGNPSSPVIPTENPASPGLSFEIVSKDGGSSRQTLSKEDVLKGRVELQIGSGGGTISISAANLKELRSLNPKAIIVMREGAASMNLPLSELDLSPYSRQFGIPEESIRCEITIREPDEPTRQAIRDSVSDMGGRLLSNPLAFEVQITGSTGKSVWMSSFSQYVTRILTVQGDPVPDTATGVWWVPERNELRFVPTHFAKQDGGQWTAVMKRQGASIYAVIDRPLTFADTAKHWAGADVELLGSKLVVQGRREGVFAPDADITRAEIAALLVRALGLNESDARNPFSDTGSGWYVAAVNTAYQAGLISGYIDGTFRPMQKITRQELAGMMVRAMNYAGGLPSGSLPAYRPYGDEMAISGWAREYVQYAQQAGIVGGDGIFRPLSYSTRAETVTMLKRMLKLVQFI</sequence>
<dbReference type="Gene3D" id="2.60.40.1080">
    <property type="match status" value="1"/>
</dbReference>
<dbReference type="InterPro" id="IPR003343">
    <property type="entry name" value="Big_2"/>
</dbReference>
<keyword evidence="4" id="KW-1185">Reference proteome</keyword>
<dbReference type="InterPro" id="IPR051465">
    <property type="entry name" value="Cell_Envelope_Struct_Comp"/>
</dbReference>
<dbReference type="PANTHER" id="PTHR43308:SF5">
    <property type="entry name" value="S-LAYER PROTEIN _ PEPTIDOGLYCAN ENDO-BETA-N-ACETYLGLUCOSAMINIDASE"/>
    <property type="match status" value="1"/>
</dbReference>
<dbReference type="Pfam" id="PF00395">
    <property type="entry name" value="SLH"/>
    <property type="match status" value="3"/>
</dbReference>
<evidence type="ECO:0000313" key="4">
    <source>
        <dbReference type="Proteomes" id="UP000282076"/>
    </source>
</evidence>
<feature type="compositionally biased region" description="Low complexity" evidence="1">
    <location>
        <begin position="392"/>
        <end position="404"/>
    </location>
</feature>
<name>A0A494XNT4_9BACL</name>
<dbReference type="Pfam" id="PF09134">
    <property type="entry name" value="Invasin_D3"/>
    <property type="match status" value="2"/>
</dbReference>
<dbReference type="Proteomes" id="UP000282076">
    <property type="component" value="Unassembled WGS sequence"/>
</dbReference>
<protein>
    <recommendedName>
        <fullName evidence="2">SLH domain-containing protein</fullName>
    </recommendedName>
</protein>
<dbReference type="SMART" id="SM00635">
    <property type="entry name" value="BID_2"/>
    <property type="match status" value="1"/>
</dbReference>
<dbReference type="PROSITE" id="PS51272">
    <property type="entry name" value="SLH"/>
    <property type="match status" value="3"/>
</dbReference>
<feature type="region of interest" description="Disordered" evidence="1">
    <location>
        <begin position="388"/>
        <end position="425"/>
    </location>
</feature>
<dbReference type="Gene3D" id="2.60.40.10">
    <property type="entry name" value="Immunoglobulins"/>
    <property type="match status" value="2"/>
</dbReference>
<feature type="domain" description="SLH" evidence="2">
    <location>
        <begin position="628"/>
        <end position="686"/>
    </location>
</feature>
<dbReference type="InterPro" id="IPR015217">
    <property type="entry name" value="Invasin_dom_3"/>
</dbReference>
<evidence type="ECO:0000256" key="1">
    <source>
        <dbReference type="SAM" id="MobiDB-lite"/>
    </source>
</evidence>
<dbReference type="InterPro" id="IPR001119">
    <property type="entry name" value="SLH_dom"/>
</dbReference>
<dbReference type="InterPro" id="IPR013783">
    <property type="entry name" value="Ig-like_fold"/>
</dbReference>
<proteinExistence type="predicted"/>
<accession>A0A494XNT4</accession>
<organism evidence="3 4">
    <name type="scientific">Cohnella endophytica</name>
    <dbReference type="NCBI Taxonomy" id="2419778"/>
    <lineage>
        <taxon>Bacteria</taxon>
        <taxon>Bacillati</taxon>
        <taxon>Bacillota</taxon>
        <taxon>Bacilli</taxon>
        <taxon>Bacillales</taxon>
        <taxon>Paenibacillaceae</taxon>
        <taxon>Cohnella</taxon>
    </lineage>
</organism>
<feature type="domain" description="SLH" evidence="2">
    <location>
        <begin position="754"/>
        <end position="811"/>
    </location>
</feature>
<feature type="domain" description="SLH" evidence="2">
    <location>
        <begin position="687"/>
        <end position="750"/>
    </location>
</feature>
<dbReference type="EMBL" id="RBZM01000007">
    <property type="protein sequence ID" value="RKP51432.1"/>
    <property type="molecule type" value="Genomic_DNA"/>
</dbReference>
<evidence type="ECO:0000259" key="2">
    <source>
        <dbReference type="PROSITE" id="PS51272"/>
    </source>
</evidence>